<reference evidence="3 4" key="1">
    <citation type="submission" date="2020-08" db="EMBL/GenBank/DDBJ databases">
        <title>Genomic Encyclopedia of Type Strains, Phase IV (KMG-IV): sequencing the most valuable type-strain genomes for metagenomic binning, comparative biology and taxonomic classification.</title>
        <authorList>
            <person name="Goeker M."/>
        </authorList>
    </citation>
    <scope>NUCLEOTIDE SEQUENCE [LARGE SCALE GENOMIC DNA]</scope>
    <source>
        <strain evidence="3 4">DSM 26736</strain>
    </source>
</reference>
<feature type="domain" description="DUF559" evidence="2">
    <location>
        <begin position="1"/>
        <end position="98"/>
    </location>
</feature>
<keyword evidence="3" id="KW-0540">Nuclease</keyword>
<evidence type="ECO:0000313" key="4">
    <source>
        <dbReference type="Proteomes" id="UP000527143"/>
    </source>
</evidence>
<evidence type="ECO:0000259" key="2">
    <source>
        <dbReference type="Pfam" id="PF04480"/>
    </source>
</evidence>
<keyword evidence="3" id="KW-0255">Endonuclease</keyword>
<organism evidence="3 4">
    <name type="scientific">Sphingomonas xinjiangensis</name>
    <dbReference type="NCBI Taxonomy" id="643568"/>
    <lineage>
        <taxon>Bacteria</taxon>
        <taxon>Pseudomonadati</taxon>
        <taxon>Pseudomonadota</taxon>
        <taxon>Alphaproteobacteria</taxon>
        <taxon>Sphingomonadales</taxon>
        <taxon>Sphingomonadaceae</taxon>
        <taxon>Sphingomonas</taxon>
    </lineage>
</organism>
<dbReference type="Pfam" id="PF04480">
    <property type="entry name" value="DUF559"/>
    <property type="match status" value="1"/>
</dbReference>
<evidence type="ECO:0000256" key="1">
    <source>
        <dbReference type="SAM" id="MobiDB-lite"/>
    </source>
</evidence>
<protein>
    <submittedName>
        <fullName evidence="3">Very-short-patch-repair endonuclease</fullName>
    </submittedName>
</protein>
<sequence length="130" mass="14407">MRKHPTEAERKLWRLLRNHRLAHTKWKRQQPIGRYIADFACLKHHLIVEANGAQHIASAYDAARDAWLQGQGFRLLRFHNNAILAEPDSVLTAILAAIEAQAGASSPALRSPSPRPSPARGEGEEGSFSG</sequence>
<dbReference type="PANTHER" id="PTHR38590:SF1">
    <property type="entry name" value="BLL0828 PROTEIN"/>
    <property type="match status" value="1"/>
</dbReference>
<name>A0A840YKJ9_9SPHN</name>
<dbReference type="PANTHER" id="PTHR38590">
    <property type="entry name" value="BLL0828 PROTEIN"/>
    <property type="match status" value="1"/>
</dbReference>
<accession>A0A840YKJ9</accession>
<dbReference type="InterPro" id="IPR047216">
    <property type="entry name" value="Endonuclease_DUF559_bact"/>
</dbReference>
<dbReference type="InterPro" id="IPR011335">
    <property type="entry name" value="Restrct_endonuc-II-like"/>
</dbReference>
<evidence type="ECO:0000313" key="3">
    <source>
        <dbReference type="EMBL" id="MBB5709706.1"/>
    </source>
</evidence>
<feature type="region of interest" description="Disordered" evidence="1">
    <location>
        <begin position="102"/>
        <end position="130"/>
    </location>
</feature>
<dbReference type="GO" id="GO:0004519">
    <property type="term" value="F:endonuclease activity"/>
    <property type="evidence" value="ECO:0007669"/>
    <property type="project" value="UniProtKB-KW"/>
</dbReference>
<dbReference type="CDD" id="cd01038">
    <property type="entry name" value="Endonuclease_DUF559"/>
    <property type="match status" value="1"/>
</dbReference>
<dbReference type="Gene3D" id="3.40.960.10">
    <property type="entry name" value="VSR Endonuclease"/>
    <property type="match status" value="1"/>
</dbReference>
<dbReference type="SUPFAM" id="SSF52980">
    <property type="entry name" value="Restriction endonuclease-like"/>
    <property type="match status" value="1"/>
</dbReference>
<dbReference type="AlphaFoldDB" id="A0A840YKJ9"/>
<dbReference type="InterPro" id="IPR007569">
    <property type="entry name" value="DUF559"/>
</dbReference>
<dbReference type="Proteomes" id="UP000527143">
    <property type="component" value="Unassembled WGS sequence"/>
</dbReference>
<gene>
    <name evidence="3" type="ORF">FHT02_000928</name>
</gene>
<dbReference type="EMBL" id="JACIJF010000002">
    <property type="protein sequence ID" value="MBB5709706.1"/>
    <property type="molecule type" value="Genomic_DNA"/>
</dbReference>
<comment type="caution">
    <text evidence="3">The sequence shown here is derived from an EMBL/GenBank/DDBJ whole genome shotgun (WGS) entry which is preliminary data.</text>
</comment>
<keyword evidence="4" id="KW-1185">Reference proteome</keyword>
<proteinExistence type="predicted"/>
<feature type="compositionally biased region" description="Low complexity" evidence="1">
    <location>
        <begin position="102"/>
        <end position="112"/>
    </location>
</feature>
<keyword evidence="3" id="KW-0378">Hydrolase</keyword>